<accession>A0A0F9S0R1</accession>
<evidence type="ECO:0000256" key="1">
    <source>
        <dbReference type="ARBA" id="ARBA00007118"/>
    </source>
</evidence>
<dbReference type="InterPro" id="IPR029479">
    <property type="entry name" value="Nitroreductase"/>
</dbReference>
<gene>
    <name evidence="4" type="ORF">LCGC14_0831020</name>
</gene>
<feature type="domain" description="Nitroreductase" evidence="3">
    <location>
        <begin position="11"/>
        <end position="67"/>
    </location>
</feature>
<dbReference type="Gene3D" id="3.40.109.10">
    <property type="entry name" value="NADH Oxidase"/>
    <property type="match status" value="1"/>
</dbReference>
<proteinExistence type="inferred from homology"/>
<comment type="caution">
    <text evidence="4">The sequence shown here is derived from an EMBL/GenBank/DDBJ whole genome shotgun (WGS) entry which is preliminary data.</text>
</comment>
<dbReference type="SUPFAM" id="SSF55469">
    <property type="entry name" value="FMN-dependent nitroreductase-like"/>
    <property type="match status" value="1"/>
</dbReference>
<evidence type="ECO:0000313" key="4">
    <source>
        <dbReference type="EMBL" id="KKN30751.1"/>
    </source>
</evidence>
<organism evidence="4">
    <name type="scientific">marine sediment metagenome</name>
    <dbReference type="NCBI Taxonomy" id="412755"/>
    <lineage>
        <taxon>unclassified sequences</taxon>
        <taxon>metagenomes</taxon>
        <taxon>ecological metagenomes</taxon>
    </lineage>
</organism>
<dbReference type="InterPro" id="IPR000415">
    <property type="entry name" value="Nitroreductase-like"/>
</dbReference>
<name>A0A0F9S0R1_9ZZZZ</name>
<dbReference type="Pfam" id="PF00881">
    <property type="entry name" value="Nitroreductase"/>
    <property type="match status" value="1"/>
</dbReference>
<dbReference type="EMBL" id="LAZR01002384">
    <property type="protein sequence ID" value="KKN30751.1"/>
    <property type="molecule type" value="Genomic_DNA"/>
</dbReference>
<protein>
    <recommendedName>
        <fullName evidence="3">Nitroreductase domain-containing protein</fullName>
    </recommendedName>
</protein>
<evidence type="ECO:0000256" key="2">
    <source>
        <dbReference type="ARBA" id="ARBA00023002"/>
    </source>
</evidence>
<evidence type="ECO:0000259" key="3">
    <source>
        <dbReference type="Pfam" id="PF00881"/>
    </source>
</evidence>
<keyword evidence="2" id="KW-0560">Oxidoreductase</keyword>
<sequence>MEDILAEILLRKSIRKFKPDPVKKEIIERVLEAGRMAPSAKNRQEWRFIVIQKKIVRDRVTEAAYGQEHVSQAPVIIAVCTTNIEYRMPNKHLAYPIDLSMATSFMMLQAVKEGLGTCCVTTFDEPA</sequence>
<reference evidence="4" key="1">
    <citation type="journal article" date="2015" name="Nature">
        <title>Complex archaea that bridge the gap between prokaryotes and eukaryotes.</title>
        <authorList>
            <person name="Spang A."/>
            <person name="Saw J.H."/>
            <person name="Jorgensen S.L."/>
            <person name="Zaremba-Niedzwiedzka K."/>
            <person name="Martijn J."/>
            <person name="Lind A.E."/>
            <person name="van Eijk R."/>
            <person name="Schleper C."/>
            <person name="Guy L."/>
            <person name="Ettema T.J."/>
        </authorList>
    </citation>
    <scope>NUCLEOTIDE SEQUENCE</scope>
</reference>
<dbReference type="PANTHER" id="PTHR43673">
    <property type="entry name" value="NAD(P)H NITROREDUCTASE YDGI-RELATED"/>
    <property type="match status" value="1"/>
</dbReference>
<dbReference type="GO" id="GO:0016491">
    <property type="term" value="F:oxidoreductase activity"/>
    <property type="evidence" value="ECO:0007669"/>
    <property type="project" value="UniProtKB-KW"/>
</dbReference>
<dbReference type="PANTHER" id="PTHR43673:SF10">
    <property type="entry name" value="NADH DEHYDROGENASE_NAD(P)H NITROREDUCTASE XCC3605-RELATED"/>
    <property type="match status" value="1"/>
</dbReference>
<dbReference type="AlphaFoldDB" id="A0A0F9S0R1"/>
<feature type="non-terminal residue" evidence="4">
    <location>
        <position position="127"/>
    </location>
</feature>
<comment type="similarity">
    <text evidence="1">Belongs to the nitroreductase family.</text>
</comment>